<evidence type="ECO:0000259" key="6">
    <source>
        <dbReference type="Pfam" id="PF04932"/>
    </source>
</evidence>
<feature type="transmembrane region" description="Helical" evidence="5">
    <location>
        <begin position="98"/>
        <end position="117"/>
    </location>
</feature>
<comment type="caution">
    <text evidence="7">The sequence shown here is derived from an EMBL/GenBank/DDBJ whole genome shotgun (WGS) entry which is preliminary data.</text>
</comment>
<evidence type="ECO:0000313" key="8">
    <source>
        <dbReference type="Proteomes" id="UP000182077"/>
    </source>
</evidence>
<organism evidence="7 8">
    <name type="scientific">Enterococcus hermanniensis</name>
    <dbReference type="NCBI Taxonomy" id="249189"/>
    <lineage>
        <taxon>Bacteria</taxon>
        <taxon>Bacillati</taxon>
        <taxon>Bacillota</taxon>
        <taxon>Bacilli</taxon>
        <taxon>Lactobacillales</taxon>
        <taxon>Enterococcaceae</taxon>
        <taxon>Enterococcus</taxon>
    </lineage>
</organism>
<evidence type="ECO:0000313" key="7">
    <source>
        <dbReference type="EMBL" id="OJG45056.1"/>
    </source>
</evidence>
<feature type="transmembrane region" description="Helical" evidence="5">
    <location>
        <begin position="129"/>
        <end position="151"/>
    </location>
</feature>
<gene>
    <name evidence="7" type="ORF">RV04_GL002370</name>
</gene>
<keyword evidence="3 5" id="KW-1133">Transmembrane helix</keyword>
<keyword evidence="4 5" id="KW-0472">Membrane</keyword>
<evidence type="ECO:0000256" key="2">
    <source>
        <dbReference type="ARBA" id="ARBA00022692"/>
    </source>
</evidence>
<keyword evidence="8" id="KW-1185">Reference proteome</keyword>
<dbReference type="PANTHER" id="PTHR37422">
    <property type="entry name" value="TEICHURONIC ACID BIOSYNTHESIS PROTEIN TUAE"/>
    <property type="match status" value="1"/>
</dbReference>
<dbReference type="EMBL" id="JXKQ01000008">
    <property type="protein sequence ID" value="OJG45056.1"/>
    <property type="molecule type" value="Genomic_DNA"/>
</dbReference>
<reference evidence="7 8" key="1">
    <citation type="submission" date="2014-12" db="EMBL/GenBank/DDBJ databases">
        <title>Draft genome sequences of 29 type strains of Enterococci.</title>
        <authorList>
            <person name="Zhong Z."/>
            <person name="Sun Z."/>
            <person name="Liu W."/>
            <person name="Zhang W."/>
            <person name="Zhang H."/>
        </authorList>
    </citation>
    <scope>NUCLEOTIDE SEQUENCE [LARGE SCALE GENOMIC DNA]</scope>
    <source>
        <strain evidence="7 8">DSM 17122</strain>
    </source>
</reference>
<keyword evidence="2 5" id="KW-0812">Transmembrane</keyword>
<evidence type="ECO:0000256" key="1">
    <source>
        <dbReference type="ARBA" id="ARBA00004141"/>
    </source>
</evidence>
<feature type="transmembrane region" description="Helical" evidence="5">
    <location>
        <begin position="204"/>
        <end position="223"/>
    </location>
</feature>
<accession>A0A1L8TL86</accession>
<feature type="transmembrane region" description="Helical" evidence="5">
    <location>
        <begin position="420"/>
        <end position="436"/>
    </location>
</feature>
<feature type="transmembrane region" description="Helical" evidence="5">
    <location>
        <begin position="68"/>
        <end position="86"/>
    </location>
</feature>
<sequence>MQTKKYKINIIEIYILFLLLAYLLRTIGAYSLVPTRIDSLVFTFAGLVGEILFISQLLKVLKQRNFKYYNWLLIAFLTVLFLSTIVNYKFSPIGNIKVLAWQAIFLLMIYSTIFHDFNNQLFFDIFRNIIVIFGFFMSIVSLAMFAIRFSYSTGLENKQNPLRIGIVENRLFGSYTDPNYAAVMAVVIIILSLYYLLGYQKLKTGLRLFYTANIIIQIMYIGLSGSRNGLIVLTLVTFTFIFFKLFHSVKTKAYNIYIRVIISLILAMFCAAMSFVVVDQTKNLLAKTPAITAFDGSKFLKKENDKNINHDKSVSLVRKDVSDSSDVSNLRFTIWKSAVDIFKENPLLGVPPKSLHEYAEKKMPTTYLAKTKLAVHNAYINVLVSTGTIGAIIMLIFLLKAIVNSIISAFTRDIFSKNSHGYHLLAVLTLFLSGFFHNEMFLMATSSALIFWVFLASVQAKNELIKEDKN</sequence>
<feature type="transmembrane region" description="Helical" evidence="5">
    <location>
        <begin position="378"/>
        <end position="399"/>
    </location>
</feature>
<dbReference type="Pfam" id="PF04932">
    <property type="entry name" value="Wzy_C"/>
    <property type="match status" value="1"/>
</dbReference>
<feature type="transmembrane region" description="Helical" evidence="5">
    <location>
        <begin position="39"/>
        <end position="61"/>
    </location>
</feature>
<feature type="transmembrane region" description="Helical" evidence="5">
    <location>
        <begin position="180"/>
        <end position="197"/>
    </location>
</feature>
<dbReference type="PANTHER" id="PTHR37422:SF17">
    <property type="entry name" value="O-ANTIGEN LIGASE"/>
    <property type="match status" value="1"/>
</dbReference>
<dbReference type="STRING" id="249189.RV04_GL002370"/>
<feature type="transmembrane region" description="Helical" evidence="5">
    <location>
        <begin position="12"/>
        <end position="33"/>
    </location>
</feature>
<dbReference type="InterPro" id="IPR007016">
    <property type="entry name" value="O-antigen_ligase-rel_domated"/>
</dbReference>
<feature type="domain" description="O-antigen ligase-related" evidence="6">
    <location>
        <begin position="214"/>
        <end position="394"/>
    </location>
</feature>
<feature type="transmembrane region" description="Helical" evidence="5">
    <location>
        <begin position="442"/>
        <end position="460"/>
    </location>
</feature>
<protein>
    <recommendedName>
        <fullName evidence="6">O-antigen ligase-related domain-containing protein</fullName>
    </recommendedName>
</protein>
<dbReference type="InterPro" id="IPR051533">
    <property type="entry name" value="WaaL-like"/>
</dbReference>
<dbReference type="GO" id="GO:0016020">
    <property type="term" value="C:membrane"/>
    <property type="evidence" value="ECO:0007669"/>
    <property type="project" value="UniProtKB-SubCell"/>
</dbReference>
<comment type="subcellular location">
    <subcellularLocation>
        <location evidence="1">Membrane</location>
        <topology evidence="1">Multi-pass membrane protein</topology>
    </subcellularLocation>
</comment>
<proteinExistence type="predicted"/>
<dbReference type="AlphaFoldDB" id="A0A1L8TL86"/>
<dbReference type="RefSeq" id="WP_071858223.1">
    <property type="nucleotide sequence ID" value="NZ_JBHSHK010000005.1"/>
</dbReference>
<evidence type="ECO:0000256" key="5">
    <source>
        <dbReference type="SAM" id="Phobius"/>
    </source>
</evidence>
<evidence type="ECO:0000256" key="3">
    <source>
        <dbReference type="ARBA" id="ARBA00022989"/>
    </source>
</evidence>
<name>A0A1L8TL86_9ENTE</name>
<evidence type="ECO:0000256" key="4">
    <source>
        <dbReference type="ARBA" id="ARBA00023136"/>
    </source>
</evidence>
<dbReference type="OrthoDB" id="1903878at2"/>
<feature type="transmembrane region" description="Helical" evidence="5">
    <location>
        <begin position="229"/>
        <end position="246"/>
    </location>
</feature>
<dbReference type="Proteomes" id="UP000182077">
    <property type="component" value="Unassembled WGS sequence"/>
</dbReference>
<feature type="transmembrane region" description="Helical" evidence="5">
    <location>
        <begin position="258"/>
        <end position="278"/>
    </location>
</feature>